<evidence type="ECO:0000313" key="5">
    <source>
        <dbReference type="Proteomes" id="UP001172457"/>
    </source>
</evidence>
<dbReference type="PANTHER" id="PTHR33091:SF83">
    <property type="entry name" value="SERINE PROTEASE INHIBITOR, POTATO INHIBITOR I-TYPE FAMILY PROTEIN-RELATED"/>
    <property type="match status" value="1"/>
</dbReference>
<reference evidence="4" key="1">
    <citation type="submission" date="2023-03" db="EMBL/GenBank/DDBJ databases">
        <title>Chromosome-scale reference genome and RAD-based genetic map of yellow starthistle (Centaurea solstitialis) reveal putative structural variation and QTLs associated with invader traits.</title>
        <authorList>
            <person name="Reatini B."/>
            <person name="Cang F.A."/>
            <person name="Jiang Q."/>
            <person name="Mckibben M.T.W."/>
            <person name="Barker M.S."/>
            <person name="Rieseberg L.H."/>
            <person name="Dlugosch K.M."/>
        </authorList>
    </citation>
    <scope>NUCLEOTIDE SEQUENCE</scope>
    <source>
        <strain evidence="4">CAN-66</strain>
        <tissue evidence="4">Leaf</tissue>
    </source>
</reference>
<comment type="similarity">
    <text evidence="1">Belongs to the protease inhibitor I13 (potato type I serine protease inhibitor) family.</text>
</comment>
<keyword evidence="3" id="KW-0722">Serine protease inhibitor</keyword>
<dbReference type="PROSITE" id="PS00285">
    <property type="entry name" value="POTATO_INHIBITOR"/>
    <property type="match status" value="2"/>
</dbReference>
<evidence type="ECO:0000313" key="4">
    <source>
        <dbReference type="EMBL" id="KAJ9543354.1"/>
    </source>
</evidence>
<dbReference type="AlphaFoldDB" id="A0AA38SK41"/>
<keyword evidence="2" id="KW-0646">Protease inhibitor</keyword>
<accession>A0AA38SK41</accession>
<dbReference type="InterPro" id="IPR000864">
    <property type="entry name" value="Prot_inh_pot1"/>
</dbReference>
<proteinExistence type="inferred from homology"/>
<name>A0AA38SK41_9ASTR</name>
<dbReference type="GO" id="GO:0009611">
    <property type="term" value="P:response to wounding"/>
    <property type="evidence" value="ECO:0007669"/>
    <property type="project" value="InterPro"/>
</dbReference>
<comment type="caution">
    <text evidence="4">The sequence shown here is derived from an EMBL/GenBank/DDBJ whole genome shotgun (WGS) entry which is preliminary data.</text>
</comment>
<dbReference type="PRINTS" id="PR00292">
    <property type="entry name" value="POTATOINHBTR"/>
</dbReference>
<dbReference type="PANTHER" id="PTHR33091">
    <property type="entry name" value="PROTEIN, PUTATIVE, EXPRESSED-RELATED"/>
    <property type="match status" value="1"/>
</dbReference>
<sequence>MTDCAGKDSWPELVGRTGEDAVVIIERENPRVNAVVILDGTPTTGDFRCDRVRVWVNSRKRSWPEVVGRRGEDAVVIIERENPRVDAFVVPVGSPGTTDFRCDRVRVPVNSHGIVVELLELAKLHARL</sequence>
<dbReference type="EMBL" id="JARYMX010000006">
    <property type="protein sequence ID" value="KAJ9543354.1"/>
    <property type="molecule type" value="Genomic_DNA"/>
</dbReference>
<keyword evidence="5" id="KW-1185">Reference proteome</keyword>
<dbReference type="SUPFAM" id="SSF54654">
    <property type="entry name" value="CI-2 family of serine protease inhibitors"/>
    <property type="match status" value="2"/>
</dbReference>
<dbReference type="InterPro" id="IPR036354">
    <property type="entry name" value="Prot_inh_pot1_sf"/>
</dbReference>
<organism evidence="4 5">
    <name type="scientific">Centaurea solstitialis</name>
    <name type="common">yellow star-thistle</name>
    <dbReference type="NCBI Taxonomy" id="347529"/>
    <lineage>
        <taxon>Eukaryota</taxon>
        <taxon>Viridiplantae</taxon>
        <taxon>Streptophyta</taxon>
        <taxon>Embryophyta</taxon>
        <taxon>Tracheophyta</taxon>
        <taxon>Spermatophyta</taxon>
        <taxon>Magnoliopsida</taxon>
        <taxon>eudicotyledons</taxon>
        <taxon>Gunneridae</taxon>
        <taxon>Pentapetalae</taxon>
        <taxon>asterids</taxon>
        <taxon>campanulids</taxon>
        <taxon>Asterales</taxon>
        <taxon>Asteraceae</taxon>
        <taxon>Carduoideae</taxon>
        <taxon>Cardueae</taxon>
        <taxon>Centaureinae</taxon>
        <taxon>Centaurea</taxon>
    </lineage>
</organism>
<evidence type="ECO:0000256" key="1">
    <source>
        <dbReference type="ARBA" id="ARBA00008210"/>
    </source>
</evidence>
<dbReference type="Proteomes" id="UP001172457">
    <property type="component" value="Chromosome 6"/>
</dbReference>
<evidence type="ECO:0000256" key="3">
    <source>
        <dbReference type="ARBA" id="ARBA00022900"/>
    </source>
</evidence>
<protein>
    <submittedName>
        <fullName evidence="4">Uncharacterized protein</fullName>
    </submittedName>
</protein>
<dbReference type="Pfam" id="PF00280">
    <property type="entry name" value="potato_inhibit"/>
    <property type="match status" value="2"/>
</dbReference>
<dbReference type="GO" id="GO:0004867">
    <property type="term" value="F:serine-type endopeptidase inhibitor activity"/>
    <property type="evidence" value="ECO:0007669"/>
    <property type="project" value="UniProtKB-KW"/>
</dbReference>
<dbReference type="Gene3D" id="3.30.10.10">
    <property type="entry name" value="Trypsin Inhibitor V, subunit A"/>
    <property type="match status" value="2"/>
</dbReference>
<evidence type="ECO:0000256" key="2">
    <source>
        <dbReference type="ARBA" id="ARBA00022690"/>
    </source>
</evidence>
<gene>
    <name evidence="4" type="ORF">OSB04_023061</name>
</gene>